<evidence type="ECO:0000313" key="2">
    <source>
        <dbReference type="EMBL" id="TQD86350.1"/>
    </source>
</evidence>
<reference evidence="2 3" key="1">
    <citation type="journal article" date="2019" name="G3 (Bethesda)">
        <title>Sequencing of a Wild Apple (Malus baccata) Genome Unravels the Differences Between Cultivated and Wild Apple Species Regarding Disease Resistance and Cold Tolerance.</title>
        <authorList>
            <person name="Chen X."/>
        </authorList>
    </citation>
    <scope>NUCLEOTIDE SEQUENCE [LARGE SCALE GENOMIC DNA]</scope>
    <source>
        <strain evidence="3">cv. Shandingzi</strain>
        <tissue evidence="2">Leaves</tissue>
    </source>
</reference>
<organism evidence="2 3">
    <name type="scientific">Malus baccata</name>
    <name type="common">Siberian crab apple</name>
    <name type="synonym">Pyrus baccata</name>
    <dbReference type="NCBI Taxonomy" id="106549"/>
    <lineage>
        <taxon>Eukaryota</taxon>
        <taxon>Viridiplantae</taxon>
        <taxon>Streptophyta</taxon>
        <taxon>Embryophyta</taxon>
        <taxon>Tracheophyta</taxon>
        <taxon>Spermatophyta</taxon>
        <taxon>Magnoliopsida</taxon>
        <taxon>eudicotyledons</taxon>
        <taxon>Gunneridae</taxon>
        <taxon>Pentapetalae</taxon>
        <taxon>rosids</taxon>
        <taxon>fabids</taxon>
        <taxon>Rosales</taxon>
        <taxon>Rosaceae</taxon>
        <taxon>Amygdaloideae</taxon>
        <taxon>Maleae</taxon>
        <taxon>Malus</taxon>
    </lineage>
</organism>
<accession>A0A540LIS1</accession>
<proteinExistence type="predicted"/>
<gene>
    <name evidence="2" type="ORF">C1H46_028108</name>
</gene>
<protein>
    <submittedName>
        <fullName evidence="2">Uncharacterized protein</fullName>
    </submittedName>
</protein>
<evidence type="ECO:0000313" key="3">
    <source>
        <dbReference type="Proteomes" id="UP000315295"/>
    </source>
</evidence>
<evidence type="ECO:0000256" key="1">
    <source>
        <dbReference type="SAM" id="MobiDB-lite"/>
    </source>
</evidence>
<feature type="region of interest" description="Disordered" evidence="1">
    <location>
        <begin position="1"/>
        <end position="22"/>
    </location>
</feature>
<sequence>MGDFDEDQNLYQRSSKDFEGFSGGEPFEFCDFKRHMKALENARGTTSQTQVPIFGLGNLNTIIPNGQSIVMTLVLTPA</sequence>
<comment type="caution">
    <text evidence="2">The sequence shown here is derived from an EMBL/GenBank/DDBJ whole genome shotgun (WGS) entry which is preliminary data.</text>
</comment>
<dbReference type="Proteomes" id="UP000315295">
    <property type="component" value="Unassembled WGS sequence"/>
</dbReference>
<dbReference type="EMBL" id="VIEB01000568">
    <property type="protein sequence ID" value="TQD86350.1"/>
    <property type="molecule type" value="Genomic_DNA"/>
</dbReference>
<keyword evidence="3" id="KW-1185">Reference proteome</keyword>
<dbReference type="AlphaFoldDB" id="A0A540LIS1"/>
<name>A0A540LIS1_MALBA</name>